<proteinExistence type="predicted"/>
<dbReference type="AlphaFoldDB" id="A0A506VD43"/>
<dbReference type="EMBL" id="VHQI01000004">
    <property type="protein sequence ID" value="TPW42913.1"/>
    <property type="molecule type" value="Genomic_DNA"/>
</dbReference>
<evidence type="ECO:0000313" key="2">
    <source>
        <dbReference type="Proteomes" id="UP000319523"/>
    </source>
</evidence>
<comment type="caution">
    <text evidence="1">The sequence shown here is derived from an EMBL/GenBank/DDBJ whole genome shotgun (WGS) entry which is preliminary data.</text>
</comment>
<reference evidence="1 2" key="1">
    <citation type="submission" date="2019-06" db="EMBL/GenBank/DDBJ databases">
        <authorList>
            <person name="Yang Y."/>
        </authorList>
    </citation>
    <scope>NUCLEOTIDE SEQUENCE [LARGE SCALE GENOMIC DNA]</scope>
    <source>
        <strain evidence="1 2">BIT-26</strain>
    </source>
</reference>
<organism evidence="1 2">
    <name type="scientific">Mixta tenebrionis</name>
    <dbReference type="NCBI Taxonomy" id="2562439"/>
    <lineage>
        <taxon>Bacteria</taxon>
        <taxon>Pseudomonadati</taxon>
        <taxon>Pseudomonadota</taxon>
        <taxon>Gammaproteobacteria</taxon>
        <taxon>Enterobacterales</taxon>
        <taxon>Erwiniaceae</taxon>
        <taxon>Mixta</taxon>
    </lineage>
</organism>
<protein>
    <submittedName>
        <fullName evidence="1">Uncharacterized protein</fullName>
    </submittedName>
</protein>
<accession>A0A506VD43</accession>
<evidence type="ECO:0000313" key="1">
    <source>
        <dbReference type="EMBL" id="TPW42913.1"/>
    </source>
</evidence>
<dbReference type="Proteomes" id="UP000319523">
    <property type="component" value="Unassembled WGS sequence"/>
</dbReference>
<keyword evidence="2" id="KW-1185">Reference proteome</keyword>
<name>A0A506VD43_9GAMM</name>
<gene>
    <name evidence="1" type="ORF">FKM52_09090</name>
</gene>
<sequence>MMKTILYFLIILYSVMGHSMTYVDNSQNEKIRLPDSIRSGNFDSIEIACVPSTIKSVIRINQDNLQNGYFYKVILEKLKTSPYWNDLINHLNETEMKKVDDLKDLRCAINFLNEREKIFSIYYDKKGKYGAINSTPVVFKGGLYDWVNKNFPNLIN</sequence>
<dbReference type="RefSeq" id="WP_141175882.1">
    <property type="nucleotide sequence ID" value="NZ_JBHUFX010000011.1"/>
</dbReference>